<feature type="binding site" evidence="10">
    <location>
        <position position="214"/>
    </location>
    <ligand>
        <name>Zn(2+)</name>
        <dbReference type="ChEBI" id="CHEBI:29105"/>
        <label>2</label>
    </ligand>
</feature>
<dbReference type="GO" id="GO:0031072">
    <property type="term" value="F:heat shock protein binding"/>
    <property type="evidence" value="ECO:0007669"/>
    <property type="project" value="InterPro"/>
</dbReference>
<dbReference type="InterPro" id="IPR001305">
    <property type="entry name" value="HSP_DnaJ_Cys-rich_dom"/>
</dbReference>
<dbReference type="GO" id="GO:0051082">
    <property type="term" value="F:unfolded protein binding"/>
    <property type="evidence" value="ECO:0007669"/>
    <property type="project" value="UniProtKB-UniRule"/>
</dbReference>
<reference evidence="14 16" key="1">
    <citation type="submission" date="2016-10" db="EMBL/GenBank/DDBJ databases">
        <authorList>
            <person name="de Groot N.N."/>
        </authorList>
    </citation>
    <scope>NUCLEOTIDE SEQUENCE [LARGE SCALE GENOMIC DNA]</scope>
    <source>
        <strain evidence="14 16">WG14</strain>
    </source>
</reference>
<evidence type="ECO:0000256" key="9">
    <source>
        <dbReference type="ARBA" id="ARBA00067609"/>
    </source>
</evidence>
<feature type="binding site" evidence="10">
    <location>
        <position position="171"/>
    </location>
    <ligand>
        <name>Zn(2+)</name>
        <dbReference type="ChEBI" id="CHEBI:29105"/>
        <label>1</label>
    </ligand>
</feature>
<dbReference type="CDD" id="cd10747">
    <property type="entry name" value="DnaJ_C"/>
    <property type="match status" value="1"/>
</dbReference>
<keyword evidence="6 10" id="KW-0346">Stress response</keyword>
<dbReference type="Gene3D" id="2.60.260.20">
    <property type="entry name" value="Urease metallochaperone UreE, N-terminal domain"/>
    <property type="match status" value="2"/>
</dbReference>
<dbReference type="SUPFAM" id="SSF57938">
    <property type="entry name" value="DnaJ/Hsp40 cysteine-rich domain"/>
    <property type="match status" value="1"/>
</dbReference>
<keyword evidence="7 10" id="KW-0143">Chaperone</keyword>
<feature type="domain" description="J" evidence="12">
    <location>
        <begin position="6"/>
        <end position="72"/>
    </location>
</feature>
<dbReference type="PROSITE" id="PS00636">
    <property type="entry name" value="DNAJ_1"/>
    <property type="match status" value="1"/>
</dbReference>
<dbReference type="SMART" id="SM00271">
    <property type="entry name" value="DnaJ"/>
    <property type="match status" value="1"/>
</dbReference>
<gene>
    <name evidence="10 15" type="primary">dnaJ</name>
    <name evidence="15" type="ORF">E4650_05635</name>
    <name evidence="14" type="ORF">SAMN04488588_1584</name>
</gene>
<dbReference type="FunFam" id="2.10.230.10:FF:000002">
    <property type="entry name" value="Molecular chaperone DnaJ"/>
    <property type="match status" value="1"/>
</dbReference>
<evidence type="ECO:0000256" key="4">
    <source>
        <dbReference type="ARBA" id="ARBA00022771"/>
    </source>
</evidence>
<evidence type="ECO:0000256" key="11">
    <source>
        <dbReference type="PROSITE-ProRule" id="PRU00546"/>
    </source>
</evidence>
<feature type="binding site" evidence="10">
    <location>
        <position position="191"/>
    </location>
    <ligand>
        <name>Zn(2+)</name>
        <dbReference type="ChEBI" id="CHEBI:29105"/>
        <label>2</label>
    </ligand>
</feature>
<evidence type="ECO:0000313" key="15">
    <source>
        <dbReference type="EMBL" id="TGG87823.1"/>
    </source>
</evidence>
<dbReference type="PRINTS" id="PR00625">
    <property type="entry name" value="JDOMAIN"/>
</dbReference>
<dbReference type="GO" id="GO:0006260">
    <property type="term" value="P:DNA replication"/>
    <property type="evidence" value="ECO:0007669"/>
    <property type="project" value="UniProtKB-KW"/>
</dbReference>
<feature type="binding site" evidence="10">
    <location>
        <position position="174"/>
    </location>
    <ligand>
        <name>Zn(2+)</name>
        <dbReference type="ChEBI" id="CHEBI:29105"/>
        <label>1</label>
    </ligand>
</feature>
<dbReference type="HAMAP" id="MF_01152">
    <property type="entry name" value="DnaJ"/>
    <property type="match status" value="1"/>
</dbReference>
<dbReference type="Proteomes" id="UP000297288">
    <property type="component" value="Unassembled WGS sequence"/>
</dbReference>
<evidence type="ECO:0000256" key="8">
    <source>
        <dbReference type="ARBA" id="ARBA00061004"/>
    </source>
</evidence>
<feature type="binding site" evidence="10">
    <location>
        <position position="231"/>
    </location>
    <ligand>
        <name>Zn(2+)</name>
        <dbReference type="ChEBI" id="CHEBI:29105"/>
        <label>1</label>
    </ligand>
</feature>
<reference evidence="15 17" key="2">
    <citation type="submission" date="2019-04" db="EMBL/GenBank/DDBJ databases">
        <title>Draft genome sequence data and analysis of a Fermenting Bacterium, Geotoga petraea strain HO-Geo1, isolated from heavy-oil petroleum reservoir in Russia.</title>
        <authorList>
            <person name="Grouzdev D.S."/>
            <person name="Semenova E.M."/>
            <person name="Sokolova D.S."/>
            <person name="Tourova T.P."/>
            <person name="Poltaraus A.B."/>
            <person name="Nazina T.N."/>
        </authorList>
    </citation>
    <scope>NUCLEOTIDE SEQUENCE [LARGE SCALE GENOMIC DNA]</scope>
    <source>
        <strain evidence="15 17">HO-Geo1</strain>
    </source>
</reference>
<feature type="repeat" description="CXXCXGXG motif" evidence="10">
    <location>
        <begin position="171"/>
        <end position="178"/>
    </location>
</feature>
<dbReference type="PANTHER" id="PTHR43096:SF52">
    <property type="entry name" value="DNAJ HOMOLOG 1, MITOCHONDRIAL-RELATED"/>
    <property type="match status" value="1"/>
</dbReference>
<evidence type="ECO:0000313" key="16">
    <source>
        <dbReference type="Proteomes" id="UP000199322"/>
    </source>
</evidence>
<dbReference type="EMBL" id="SRME01000003">
    <property type="protein sequence ID" value="TGG87823.1"/>
    <property type="molecule type" value="Genomic_DNA"/>
</dbReference>
<evidence type="ECO:0000256" key="6">
    <source>
        <dbReference type="ARBA" id="ARBA00023016"/>
    </source>
</evidence>
<dbReference type="EMBL" id="FMYV01000006">
    <property type="protein sequence ID" value="SDC68728.1"/>
    <property type="molecule type" value="Genomic_DNA"/>
</dbReference>
<evidence type="ECO:0000259" key="13">
    <source>
        <dbReference type="PROSITE" id="PS51188"/>
    </source>
</evidence>
<feature type="binding site" evidence="10">
    <location>
        <position position="228"/>
    </location>
    <ligand>
        <name>Zn(2+)</name>
        <dbReference type="ChEBI" id="CHEBI:29105"/>
        <label>1</label>
    </ligand>
</feature>
<dbReference type="GO" id="GO:0005524">
    <property type="term" value="F:ATP binding"/>
    <property type="evidence" value="ECO:0007669"/>
    <property type="project" value="InterPro"/>
</dbReference>
<keyword evidence="1 10" id="KW-0235">DNA replication</keyword>
<feature type="repeat" description="CXXCXGXG motif" evidence="10">
    <location>
        <begin position="228"/>
        <end position="235"/>
    </location>
</feature>
<dbReference type="OrthoDB" id="9779889at2"/>
<dbReference type="Pfam" id="PF00684">
    <property type="entry name" value="DnaJ_CXXCXGXG"/>
    <property type="match status" value="1"/>
</dbReference>
<organism evidence="14 16">
    <name type="scientific">Geotoga petraea</name>
    <dbReference type="NCBI Taxonomy" id="28234"/>
    <lineage>
        <taxon>Bacteria</taxon>
        <taxon>Thermotogati</taxon>
        <taxon>Thermotogota</taxon>
        <taxon>Thermotogae</taxon>
        <taxon>Petrotogales</taxon>
        <taxon>Petrotogaceae</taxon>
        <taxon>Geotoga</taxon>
    </lineage>
</organism>
<feature type="binding site" evidence="10">
    <location>
        <position position="188"/>
    </location>
    <ligand>
        <name>Zn(2+)</name>
        <dbReference type="ChEBI" id="CHEBI:29105"/>
        <label>2</label>
    </ligand>
</feature>
<evidence type="ECO:0000256" key="10">
    <source>
        <dbReference type="HAMAP-Rule" id="MF_01152"/>
    </source>
</evidence>
<dbReference type="GO" id="GO:0009408">
    <property type="term" value="P:response to heat"/>
    <property type="evidence" value="ECO:0007669"/>
    <property type="project" value="InterPro"/>
</dbReference>
<dbReference type="InterPro" id="IPR018253">
    <property type="entry name" value="DnaJ_domain_CS"/>
</dbReference>
<evidence type="ECO:0000313" key="17">
    <source>
        <dbReference type="Proteomes" id="UP000297288"/>
    </source>
</evidence>
<comment type="domain">
    <text evidence="10">The J domain is necessary and sufficient to stimulate DnaK ATPase activity. Zinc center 1 plays an important role in the autonomous, DnaK-independent chaperone activity of DnaJ. Zinc center 2 is essential for interaction with DnaK and for DnaJ activity.</text>
</comment>
<dbReference type="STRING" id="28234.SAMN04488588_1584"/>
<comment type="subunit">
    <text evidence="10">Homodimer.</text>
</comment>
<feature type="binding site" evidence="10">
    <location>
        <position position="217"/>
    </location>
    <ligand>
        <name>Zn(2+)</name>
        <dbReference type="ChEBI" id="CHEBI:29105"/>
        <label>2</label>
    </ligand>
</feature>
<accession>A0A1G6NLX5</accession>
<dbReference type="AlphaFoldDB" id="A0A1G6NLX5"/>
<dbReference type="InterPro" id="IPR002939">
    <property type="entry name" value="DnaJ_C"/>
</dbReference>
<keyword evidence="4 10" id="KW-0863">Zinc-finger</keyword>
<keyword evidence="5 10" id="KW-0862">Zinc</keyword>
<feature type="repeat" description="CXXCXGXG motif" evidence="10">
    <location>
        <begin position="188"/>
        <end position="195"/>
    </location>
</feature>
<feature type="zinc finger region" description="CR-type" evidence="11">
    <location>
        <begin position="158"/>
        <end position="240"/>
    </location>
</feature>
<dbReference type="GO" id="GO:0005737">
    <property type="term" value="C:cytoplasm"/>
    <property type="evidence" value="ECO:0007669"/>
    <property type="project" value="UniProtKB-SubCell"/>
</dbReference>
<keyword evidence="3 10" id="KW-0677">Repeat</keyword>
<dbReference type="Gene3D" id="1.10.287.110">
    <property type="entry name" value="DnaJ domain"/>
    <property type="match status" value="1"/>
</dbReference>
<dbReference type="SUPFAM" id="SSF46565">
    <property type="entry name" value="Chaperone J-domain"/>
    <property type="match status" value="1"/>
</dbReference>
<dbReference type="Pfam" id="PF01556">
    <property type="entry name" value="DnaJ_C"/>
    <property type="match status" value="1"/>
</dbReference>
<dbReference type="CDD" id="cd10719">
    <property type="entry name" value="DnaJ_zf"/>
    <property type="match status" value="1"/>
</dbReference>
<dbReference type="NCBIfam" id="NF008035">
    <property type="entry name" value="PRK10767.1"/>
    <property type="match status" value="1"/>
</dbReference>
<dbReference type="FunFam" id="2.60.260.20:FF:000013">
    <property type="entry name" value="DnaJ subfamily B member 11"/>
    <property type="match status" value="1"/>
</dbReference>
<dbReference type="InterPro" id="IPR001623">
    <property type="entry name" value="DnaJ_domain"/>
</dbReference>
<dbReference type="InterPro" id="IPR012724">
    <property type="entry name" value="DnaJ"/>
</dbReference>
<protein>
    <recommendedName>
        <fullName evidence="9 10">Chaperone protein DnaJ</fullName>
    </recommendedName>
</protein>
<dbReference type="SUPFAM" id="SSF49493">
    <property type="entry name" value="HSP40/DnaJ peptide-binding domain"/>
    <property type="match status" value="2"/>
</dbReference>
<proteinExistence type="inferred from homology"/>
<comment type="function">
    <text evidence="10">Participates actively in the response to hyperosmotic and heat shock by preventing the aggregation of stress-denatured proteins and by disaggregating proteins, also in an autonomous, DnaK-independent fashion. Unfolded proteins bind initially to DnaJ; upon interaction with the DnaJ-bound protein, DnaK hydrolyzes its bound ATP, resulting in the formation of a stable complex. GrpE releases ADP from DnaK; ATP binding to DnaK triggers the release of the substrate protein, thus completing the reaction cycle. Several rounds of ATP-dependent interactions between DnaJ, DnaK and GrpE are required for fully efficient folding. Also involved, together with DnaK and GrpE, in the DNA replication of plasmids through activation of initiation proteins.</text>
</comment>
<dbReference type="NCBIfam" id="TIGR02349">
    <property type="entry name" value="DnaJ_bact"/>
    <property type="match status" value="1"/>
</dbReference>
<keyword evidence="2 10" id="KW-0479">Metal-binding</keyword>
<comment type="similarity">
    <text evidence="8 10">Belongs to the DnaJ family.</text>
</comment>
<dbReference type="Proteomes" id="UP000199322">
    <property type="component" value="Unassembled WGS sequence"/>
</dbReference>
<evidence type="ECO:0000256" key="2">
    <source>
        <dbReference type="ARBA" id="ARBA00022723"/>
    </source>
</evidence>
<evidence type="ECO:0000259" key="12">
    <source>
        <dbReference type="PROSITE" id="PS50076"/>
    </source>
</evidence>
<dbReference type="CDD" id="cd06257">
    <property type="entry name" value="DnaJ"/>
    <property type="match status" value="1"/>
</dbReference>
<evidence type="ECO:0000256" key="3">
    <source>
        <dbReference type="ARBA" id="ARBA00022737"/>
    </source>
</evidence>
<comment type="cofactor">
    <cofactor evidence="10">
        <name>Zn(2+)</name>
        <dbReference type="ChEBI" id="CHEBI:29105"/>
    </cofactor>
    <text evidence="10">Binds 2 Zn(2+) ions per monomer.</text>
</comment>
<dbReference type="GO" id="GO:0008270">
    <property type="term" value="F:zinc ion binding"/>
    <property type="evidence" value="ECO:0007669"/>
    <property type="project" value="UniProtKB-UniRule"/>
</dbReference>
<keyword evidence="16" id="KW-1185">Reference proteome</keyword>
<comment type="subcellular location">
    <subcellularLocation>
        <location evidence="10">Cytoplasm</location>
    </subcellularLocation>
</comment>
<dbReference type="InterPro" id="IPR036869">
    <property type="entry name" value="J_dom_sf"/>
</dbReference>
<dbReference type="InterPro" id="IPR036410">
    <property type="entry name" value="HSP_DnaJ_Cys-rich_dom_sf"/>
</dbReference>
<name>A0A1G6NLX5_9BACT</name>
<feature type="repeat" description="CXXCXGXG motif" evidence="10">
    <location>
        <begin position="214"/>
        <end position="221"/>
    </location>
</feature>
<keyword evidence="10" id="KW-0963">Cytoplasm</keyword>
<dbReference type="RefSeq" id="WP_091404545.1">
    <property type="nucleotide sequence ID" value="NZ_FMYV01000006.1"/>
</dbReference>
<dbReference type="PROSITE" id="PS50076">
    <property type="entry name" value="DNAJ_2"/>
    <property type="match status" value="1"/>
</dbReference>
<dbReference type="PANTHER" id="PTHR43096">
    <property type="entry name" value="DNAJ HOMOLOG 1, MITOCHONDRIAL-RELATED"/>
    <property type="match status" value="1"/>
</dbReference>
<dbReference type="Pfam" id="PF00226">
    <property type="entry name" value="DnaJ"/>
    <property type="match status" value="1"/>
</dbReference>
<evidence type="ECO:0000256" key="5">
    <source>
        <dbReference type="ARBA" id="ARBA00022833"/>
    </source>
</evidence>
<sequence>MPQKKDYYKLLEIDKNATQEEIRKAYRKMVKKWHPDRHQENKQYAEEKFKEIQEAYEVLSNPEKRKLYDRFGFIPEGGGYQQRGGQPGAGGVEDIFKDFFGGSSGNFGESGGGFGDFFDMFFGSERSSSRGSRRAKRPERGQDIHATISLNLEEVLYDVKKTIEYDRYEPCNSCKGTGAENGTSYSTCPRCNGQGQINEEQRTFFGTFVKTYTCPTCNGEGKIIEKKCSVCNGQGKLHKKEKLTVTIPSGVEDGYVLRLREKGNAGKNGGPAGDLIIHVKVNPNKNFRRKGADLETEITVDYVEAALGTEVKIPTLEGEIVEKIPEGTNPGTVIRLKNLGMPNFSGKKRGDIYVKINVKIDKPGLREKKHLRDLAKLKKINI</sequence>
<dbReference type="InterPro" id="IPR008971">
    <property type="entry name" value="HSP40/DnaJ_pept-bd"/>
</dbReference>
<evidence type="ECO:0000313" key="14">
    <source>
        <dbReference type="EMBL" id="SDC68728.1"/>
    </source>
</evidence>
<evidence type="ECO:0000256" key="7">
    <source>
        <dbReference type="ARBA" id="ARBA00023186"/>
    </source>
</evidence>
<dbReference type="GO" id="GO:0042026">
    <property type="term" value="P:protein refolding"/>
    <property type="evidence" value="ECO:0007669"/>
    <property type="project" value="TreeGrafter"/>
</dbReference>
<feature type="domain" description="CR-type" evidence="13">
    <location>
        <begin position="158"/>
        <end position="240"/>
    </location>
</feature>
<dbReference type="PROSITE" id="PS51188">
    <property type="entry name" value="ZF_CR"/>
    <property type="match status" value="1"/>
</dbReference>
<evidence type="ECO:0000256" key="1">
    <source>
        <dbReference type="ARBA" id="ARBA00022705"/>
    </source>
</evidence>
<dbReference type="Gene3D" id="6.20.20.10">
    <property type="match status" value="2"/>
</dbReference>